<gene>
    <name evidence="2" type="ORF">E4U57_005988</name>
</gene>
<feature type="compositionally biased region" description="Polar residues" evidence="1">
    <location>
        <begin position="1"/>
        <end position="23"/>
    </location>
</feature>
<proteinExistence type="predicted"/>
<reference evidence="2 3" key="1">
    <citation type="journal article" date="2020" name="bioRxiv">
        <title>Whole genome comparisons of ergot fungi reveals the divergence and evolution of species within the genus Claviceps are the result of varying mechanisms driving genome evolution and host range expansion.</title>
        <authorList>
            <person name="Wyka S.A."/>
            <person name="Mondo S.J."/>
            <person name="Liu M."/>
            <person name="Dettman J."/>
            <person name="Nalam V."/>
            <person name="Broders K.D."/>
        </authorList>
    </citation>
    <scope>NUCLEOTIDE SEQUENCE [LARGE SCALE GENOMIC DNA]</scope>
    <source>
        <strain evidence="2 3">LM583</strain>
    </source>
</reference>
<organism evidence="2 3">
    <name type="scientific">Claviceps arundinis</name>
    <dbReference type="NCBI Taxonomy" id="1623583"/>
    <lineage>
        <taxon>Eukaryota</taxon>
        <taxon>Fungi</taxon>
        <taxon>Dikarya</taxon>
        <taxon>Ascomycota</taxon>
        <taxon>Pezizomycotina</taxon>
        <taxon>Sordariomycetes</taxon>
        <taxon>Hypocreomycetidae</taxon>
        <taxon>Hypocreales</taxon>
        <taxon>Clavicipitaceae</taxon>
        <taxon>Claviceps</taxon>
    </lineage>
</organism>
<protein>
    <submittedName>
        <fullName evidence="2">Uncharacterized protein</fullName>
    </submittedName>
</protein>
<sequence>MSSSQDLENSRVNIVPRGTNSGRNDAPEWAEDMIAEYRQNEPRAAAYPYTQYRGKAHVNLKTNDTLHVSAVLNKTEDRKSSGVTVHLYPNGKVVPGSQKLSAITVNAPVIENVAEDADEFLEELKE</sequence>
<dbReference type="EMBL" id="SRPR01000497">
    <property type="protein sequence ID" value="KAG5952547.1"/>
    <property type="molecule type" value="Genomic_DNA"/>
</dbReference>
<keyword evidence="3" id="KW-1185">Reference proteome</keyword>
<evidence type="ECO:0000313" key="3">
    <source>
        <dbReference type="Proteomes" id="UP000742024"/>
    </source>
</evidence>
<comment type="caution">
    <text evidence="2">The sequence shown here is derived from an EMBL/GenBank/DDBJ whole genome shotgun (WGS) entry which is preliminary data.</text>
</comment>
<name>A0ABQ7P2F2_9HYPO</name>
<accession>A0ABQ7P2F2</accession>
<evidence type="ECO:0000313" key="2">
    <source>
        <dbReference type="EMBL" id="KAG5952547.1"/>
    </source>
</evidence>
<feature type="region of interest" description="Disordered" evidence="1">
    <location>
        <begin position="1"/>
        <end position="27"/>
    </location>
</feature>
<dbReference type="Proteomes" id="UP000742024">
    <property type="component" value="Unassembled WGS sequence"/>
</dbReference>
<evidence type="ECO:0000256" key="1">
    <source>
        <dbReference type="SAM" id="MobiDB-lite"/>
    </source>
</evidence>